<comment type="caution">
    <text evidence="3">The sequence shown here is derived from an EMBL/GenBank/DDBJ whole genome shotgun (WGS) entry which is preliminary data.</text>
</comment>
<gene>
    <name evidence="3" type="ORF">WMY93_021454</name>
</gene>
<dbReference type="Proteomes" id="UP001460270">
    <property type="component" value="Unassembled WGS sequence"/>
</dbReference>
<name>A0AAW0NFE0_9GOBI</name>
<feature type="compositionally biased region" description="Basic and acidic residues" evidence="1">
    <location>
        <begin position="107"/>
        <end position="116"/>
    </location>
</feature>
<organism evidence="3 4">
    <name type="scientific">Mugilogobius chulae</name>
    <name type="common">yellowstripe goby</name>
    <dbReference type="NCBI Taxonomy" id="88201"/>
    <lineage>
        <taxon>Eukaryota</taxon>
        <taxon>Metazoa</taxon>
        <taxon>Chordata</taxon>
        <taxon>Craniata</taxon>
        <taxon>Vertebrata</taxon>
        <taxon>Euteleostomi</taxon>
        <taxon>Actinopterygii</taxon>
        <taxon>Neopterygii</taxon>
        <taxon>Teleostei</taxon>
        <taxon>Neoteleostei</taxon>
        <taxon>Acanthomorphata</taxon>
        <taxon>Gobiaria</taxon>
        <taxon>Gobiiformes</taxon>
        <taxon>Gobioidei</taxon>
        <taxon>Gobiidae</taxon>
        <taxon>Gobionellinae</taxon>
        <taxon>Mugilogobius</taxon>
    </lineage>
</organism>
<keyword evidence="2" id="KW-0472">Membrane</keyword>
<accession>A0AAW0NFE0</accession>
<keyword evidence="2" id="KW-1133">Transmembrane helix</keyword>
<sequence>MLSPLFFSSVAAEIGAGCRQRQCRESTRSRRYTDPGGNTHALGETGQHMDPGVLIFLLYVMIAHELVCGWMQYRKQNGRARARTGPPPRSRARMCPGVWRASSQSQRSDRAKELRKSGRIVRKA</sequence>
<feature type="region of interest" description="Disordered" evidence="1">
    <location>
        <begin position="26"/>
        <end position="45"/>
    </location>
</feature>
<dbReference type="EMBL" id="JBBPFD010000015">
    <property type="protein sequence ID" value="KAK7896129.1"/>
    <property type="molecule type" value="Genomic_DNA"/>
</dbReference>
<dbReference type="AlphaFoldDB" id="A0AAW0NFE0"/>
<feature type="region of interest" description="Disordered" evidence="1">
    <location>
        <begin position="78"/>
        <end position="124"/>
    </location>
</feature>
<feature type="transmembrane region" description="Helical" evidence="2">
    <location>
        <begin position="53"/>
        <end position="73"/>
    </location>
</feature>
<evidence type="ECO:0000256" key="1">
    <source>
        <dbReference type="SAM" id="MobiDB-lite"/>
    </source>
</evidence>
<proteinExistence type="predicted"/>
<keyword evidence="4" id="KW-1185">Reference proteome</keyword>
<evidence type="ECO:0000313" key="3">
    <source>
        <dbReference type="EMBL" id="KAK7896129.1"/>
    </source>
</evidence>
<evidence type="ECO:0000256" key="2">
    <source>
        <dbReference type="SAM" id="Phobius"/>
    </source>
</evidence>
<keyword evidence="2" id="KW-0812">Transmembrane</keyword>
<evidence type="ECO:0000313" key="4">
    <source>
        <dbReference type="Proteomes" id="UP001460270"/>
    </source>
</evidence>
<reference evidence="4" key="1">
    <citation type="submission" date="2024-04" db="EMBL/GenBank/DDBJ databases">
        <title>Salinicola lusitanus LLJ914,a marine bacterium isolated from the Okinawa Trough.</title>
        <authorList>
            <person name="Li J."/>
        </authorList>
    </citation>
    <scope>NUCLEOTIDE SEQUENCE [LARGE SCALE GENOMIC DNA]</scope>
</reference>
<protein>
    <submittedName>
        <fullName evidence="3">Uncharacterized protein</fullName>
    </submittedName>
</protein>